<evidence type="ECO:0000313" key="8">
    <source>
        <dbReference type="Proteomes" id="UP000791440"/>
    </source>
</evidence>
<evidence type="ECO:0000256" key="4">
    <source>
        <dbReference type="ARBA" id="ARBA00022833"/>
    </source>
</evidence>
<dbReference type="PROSITE" id="PS50097">
    <property type="entry name" value="BTB"/>
    <property type="match status" value="1"/>
</dbReference>
<evidence type="ECO:0000256" key="1">
    <source>
        <dbReference type="ARBA" id="ARBA00004123"/>
    </source>
</evidence>
<comment type="subcellular location">
    <subcellularLocation>
        <location evidence="1">Nucleus</location>
    </subcellularLocation>
</comment>
<keyword evidence="5" id="KW-0539">Nucleus</keyword>
<evidence type="ECO:0000256" key="3">
    <source>
        <dbReference type="ARBA" id="ARBA00022771"/>
    </source>
</evidence>
<dbReference type="InterPro" id="IPR051095">
    <property type="entry name" value="Dros_DevTransReg"/>
</dbReference>
<dbReference type="PANTHER" id="PTHR23110">
    <property type="entry name" value="BTB DOMAIN TRANSCRIPTION FACTOR"/>
    <property type="match status" value="1"/>
</dbReference>
<dbReference type="InterPro" id="IPR000210">
    <property type="entry name" value="BTB/POZ_dom"/>
</dbReference>
<keyword evidence="4" id="KW-0862">Zinc</keyword>
<comment type="caution">
    <text evidence="7">The sequence shown here is derived from an EMBL/GenBank/DDBJ whole genome shotgun (WGS) entry which is preliminary data.</text>
</comment>
<keyword evidence="3" id="KW-0863">Zinc-finger</keyword>
<accession>A0A921ZKN3</accession>
<dbReference type="Proteomes" id="UP000791440">
    <property type="component" value="Unassembled WGS sequence"/>
</dbReference>
<dbReference type="EMBL" id="JH668613">
    <property type="protein sequence ID" value="KAG6459221.1"/>
    <property type="molecule type" value="Genomic_DNA"/>
</dbReference>
<dbReference type="GO" id="GO:0008270">
    <property type="term" value="F:zinc ion binding"/>
    <property type="evidence" value="ECO:0007669"/>
    <property type="project" value="UniProtKB-KW"/>
</dbReference>
<dbReference type="Pfam" id="PF00651">
    <property type="entry name" value="BTB"/>
    <property type="match status" value="1"/>
</dbReference>
<keyword evidence="2" id="KW-0479">Metal-binding</keyword>
<evidence type="ECO:0000256" key="5">
    <source>
        <dbReference type="ARBA" id="ARBA00023242"/>
    </source>
</evidence>
<dbReference type="AlphaFoldDB" id="A0A921ZKN3"/>
<gene>
    <name evidence="7" type="ORF">O3G_MSEX011262</name>
</gene>
<dbReference type="Pfam" id="PF04500">
    <property type="entry name" value="FLYWCH"/>
    <property type="match status" value="1"/>
</dbReference>
<keyword evidence="8" id="KW-1185">Reference proteome</keyword>
<dbReference type="SMART" id="SM00225">
    <property type="entry name" value="BTB"/>
    <property type="match status" value="1"/>
</dbReference>
<dbReference type="InterPro" id="IPR007588">
    <property type="entry name" value="Znf_FLYWCH"/>
</dbReference>
<evidence type="ECO:0000313" key="7">
    <source>
        <dbReference type="EMBL" id="KAG6459221.1"/>
    </source>
</evidence>
<protein>
    <recommendedName>
        <fullName evidence="6">BTB domain-containing protein</fullName>
    </recommendedName>
</protein>
<dbReference type="PANTHER" id="PTHR23110:SF99">
    <property type="entry name" value="BROAD-COMPLEX CORE PROTEIN ISOFORM 6"/>
    <property type="match status" value="1"/>
</dbReference>
<sequence length="367" mass="41291">MVQSQFSLCWDSYKTTVCNGFSALQQNGEFVDMTLAADGHFVKVHQILVALASPYLKDLITSAPCQHPVIFLNNISNRTLCSLLEYIYTGEVLVRADNLTAFVEAARALHIKGLENIASDENIKPTIEVPISNEHSIQITHSNKRLVLPSLEPTEQSNLPGTTKRIYLKQDISSVPTGKSGSVKTITPKDDVQDYPEMMDDWPADDSEPFVQESLTTNTGKHTEKESTSSNLQFTVSIRGSLQMILNRYIYNLNSTTTRTGVRRWRCVDYRNNKCSAFVVTRGSMVLKRANPHNHSFHDKKILAKMQKKAVFSALEDIQAYNEKEQRRGDAGEDSNNVSMEHENFNLTDDFDSDMDIKSTTLLTKNS</sequence>
<proteinExistence type="predicted"/>
<evidence type="ECO:0000259" key="6">
    <source>
        <dbReference type="PROSITE" id="PS50097"/>
    </source>
</evidence>
<evidence type="ECO:0000256" key="2">
    <source>
        <dbReference type="ARBA" id="ARBA00022723"/>
    </source>
</evidence>
<dbReference type="CDD" id="cd18315">
    <property type="entry name" value="BTB_POZ_BAB-like"/>
    <property type="match status" value="1"/>
</dbReference>
<name>A0A921ZKN3_MANSE</name>
<organism evidence="7 8">
    <name type="scientific">Manduca sexta</name>
    <name type="common">Tobacco hawkmoth</name>
    <name type="synonym">Tobacco hornworm</name>
    <dbReference type="NCBI Taxonomy" id="7130"/>
    <lineage>
        <taxon>Eukaryota</taxon>
        <taxon>Metazoa</taxon>
        <taxon>Ecdysozoa</taxon>
        <taxon>Arthropoda</taxon>
        <taxon>Hexapoda</taxon>
        <taxon>Insecta</taxon>
        <taxon>Pterygota</taxon>
        <taxon>Neoptera</taxon>
        <taxon>Endopterygota</taxon>
        <taxon>Lepidoptera</taxon>
        <taxon>Glossata</taxon>
        <taxon>Ditrysia</taxon>
        <taxon>Bombycoidea</taxon>
        <taxon>Sphingidae</taxon>
        <taxon>Sphinginae</taxon>
        <taxon>Sphingini</taxon>
        <taxon>Manduca</taxon>
    </lineage>
</organism>
<dbReference type="GO" id="GO:0005634">
    <property type="term" value="C:nucleus"/>
    <property type="evidence" value="ECO:0007669"/>
    <property type="project" value="UniProtKB-SubCell"/>
</dbReference>
<reference evidence="7" key="2">
    <citation type="submission" date="2020-12" db="EMBL/GenBank/DDBJ databases">
        <authorList>
            <person name="Kanost M."/>
        </authorList>
    </citation>
    <scope>NUCLEOTIDE SEQUENCE</scope>
</reference>
<feature type="domain" description="BTB" evidence="6">
    <location>
        <begin position="31"/>
        <end position="96"/>
    </location>
</feature>
<dbReference type="GO" id="GO:0006357">
    <property type="term" value="P:regulation of transcription by RNA polymerase II"/>
    <property type="evidence" value="ECO:0007669"/>
    <property type="project" value="TreeGrafter"/>
</dbReference>
<reference evidence="7" key="1">
    <citation type="journal article" date="2016" name="Insect Biochem. Mol. Biol.">
        <title>Multifaceted biological insights from a draft genome sequence of the tobacco hornworm moth, Manduca sexta.</title>
        <authorList>
            <person name="Kanost M.R."/>
            <person name="Arrese E.L."/>
            <person name="Cao X."/>
            <person name="Chen Y.R."/>
            <person name="Chellapilla S."/>
            <person name="Goldsmith M.R."/>
            <person name="Grosse-Wilde E."/>
            <person name="Heckel D.G."/>
            <person name="Herndon N."/>
            <person name="Jiang H."/>
            <person name="Papanicolaou A."/>
            <person name="Qu J."/>
            <person name="Soulages J.L."/>
            <person name="Vogel H."/>
            <person name="Walters J."/>
            <person name="Waterhouse R.M."/>
            <person name="Ahn S.J."/>
            <person name="Almeida F.C."/>
            <person name="An C."/>
            <person name="Aqrawi P."/>
            <person name="Bretschneider A."/>
            <person name="Bryant W.B."/>
            <person name="Bucks S."/>
            <person name="Chao H."/>
            <person name="Chevignon G."/>
            <person name="Christen J.M."/>
            <person name="Clarke D.F."/>
            <person name="Dittmer N.T."/>
            <person name="Ferguson L.C.F."/>
            <person name="Garavelou S."/>
            <person name="Gordon K.H.J."/>
            <person name="Gunaratna R.T."/>
            <person name="Han Y."/>
            <person name="Hauser F."/>
            <person name="He Y."/>
            <person name="Heidel-Fischer H."/>
            <person name="Hirsh A."/>
            <person name="Hu Y."/>
            <person name="Jiang H."/>
            <person name="Kalra D."/>
            <person name="Klinner C."/>
            <person name="Konig C."/>
            <person name="Kovar C."/>
            <person name="Kroll A.R."/>
            <person name="Kuwar S.S."/>
            <person name="Lee S.L."/>
            <person name="Lehman R."/>
            <person name="Li K."/>
            <person name="Li Z."/>
            <person name="Liang H."/>
            <person name="Lovelace S."/>
            <person name="Lu Z."/>
            <person name="Mansfield J.H."/>
            <person name="McCulloch K.J."/>
            <person name="Mathew T."/>
            <person name="Morton B."/>
            <person name="Muzny D.M."/>
            <person name="Neunemann D."/>
            <person name="Ongeri F."/>
            <person name="Pauchet Y."/>
            <person name="Pu L.L."/>
            <person name="Pyrousis I."/>
            <person name="Rao X.J."/>
            <person name="Redding A."/>
            <person name="Roesel C."/>
            <person name="Sanchez-Gracia A."/>
            <person name="Schaack S."/>
            <person name="Shukla A."/>
            <person name="Tetreau G."/>
            <person name="Wang Y."/>
            <person name="Xiong G.H."/>
            <person name="Traut W."/>
            <person name="Walsh T.K."/>
            <person name="Worley K.C."/>
            <person name="Wu D."/>
            <person name="Wu W."/>
            <person name="Wu Y.Q."/>
            <person name="Zhang X."/>
            <person name="Zou Z."/>
            <person name="Zucker H."/>
            <person name="Briscoe A.D."/>
            <person name="Burmester T."/>
            <person name="Clem R.J."/>
            <person name="Feyereisen R."/>
            <person name="Grimmelikhuijzen C.J.P."/>
            <person name="Hamodrakas S.J."/>
            <person name="Hansson B.S."/>
            <person name="Huguet E."/>
            <person name="Jermiin L.S."/>
            <person name="Lan Q."/>
            <person name="Lehman H.K."/>
            <person name="Lorenzen M."/>
            <person name="Merzendorfer H."/>
            <person name="Michalopoulos I."/>
            <person name="Morton D.B."/>
            <person name="Muthukrishnan S."/>
            <person name="Oakeshott J.G."/>
            <person name="Palmer W."/>
            <person name="Park Y."/>
            <person name="Passarelli A.L."/>
            <person name="Rozas J."/>
            <person name="Schwartz L.M."/>
            <person name="Smith W."/>
            <person name="Southgate A."/>
            <person name="Vilcinskas A."/>
            <person name="Vogt R."/>
            <person name="Wang P."/>
            <person name="Werren J."/>
            <person name="Yu X.Q."/>
            <person name="Zhou J.J."/>
            <person name="Brown S.J."/>
            <person name="Scherer S.E."/>
            <person name="Richards S."/>
            <person name="Blissard G.W."/>
        </authorList>
    </citation>
    <scope>NUCLEOTIDE SEQUENCE</scope>
</reference>